<evidence type="ECO:0000313" key="3">
    <source>
        <dbReference type="Proteomes" id="UP000245678"/>
    </source>
</evidence>
<dbReference type="AlphaFoldDB" id="A0A316HGZ4"/>
<gene>
    <name evidence="2" type="ORF">LX99_01788</name>
</gene>
<protein>
    <recommendedName>
        <fullName evidence="4">NlpE-like protein</fullName>
    </recommendedName>
</protein>
<sequence>MFMLKLRTYICIFLVTASACQQAKNKPASKDSSKTSATVADKTDSVINNPTKKYGSATVPDPCVKCLLEVVKDSKSYKESTENVSEQNIGYTINWVTAIAKNGSAKEDNKTNAIRIDVKKDEDGEATHLCSYMYNNVNGTMFVLTDKDKYQHEVSGITPAILKKIRNSCYWGVASAK</sequence>
<comment type="caution">
    <text evidence="2">The sequence shown here is derived from an EMBL/GenBank/DDBJ whole genome shotgun (WGS) entry which is preliminary data.</text>
</comment>
<feature type="chain" id="PRO_5016311747" description="NlpE-like protein" evidence="1">
    <location>
        <begin position="24"/>
        <end position="177"/>
    </location>
</feature>
<dbReference type="PROSITE" id="PS51257">
    <property type="entry name" value="PROKAR_LIPOPROTEIN"/>
    <property type="match status" value="1"/>
</dbReference>
<evidence type="ECO:0000313" key="2">
    <source>
        <dbReference type="EMBL" id="PWK79331.1"/>
    </source>
</evidence>
<proteinExistence type="predicted"/>
<keyword evidence="3" id="KW-1185">Reference proteome</keyword>
<feature type="signal peptide" evidence="1">
    <location>
        <begin position="1"/>
        <end position="23"/>
    </location>
</feature>
<accession>A0A316HGZ4</accession>
<reference evidence="2 3" key="1">
    <citation type="submission" date="2018-05" db="EMBL/GenBank/DDBJ databases">
        <title>Genomic Encyclopedia of Archaeal and Bacterial Type Strains, Phase II (KMG-II): from individual species to whole genera.</title>
        <authorList>
            <person name="Goeker M."/>
        </authorList>
    </citation>
    <scope>NUCLEOTIDE SEQUENCE [LARGE SCALE GENOMIC DNA]</scope>
    <source>
        <strain evidence="2 3">DSM 19975</strain>
    </source>
</reference>
<organism evidence="2 3">
    <name type="scientific">Mucilaginibacter oryzae</name>
    <dbReference type="NCBI Taxonomy" id="468058"/>
    <lineage>
        <taxon>Bacteria</taxon>
        <taxon>Pseudomonadati</taxon>
        <taxon>Bacteroidota</taxon>
        <taxon>Sphingobacteriia</taxon>
        <taxon>Sphingobacteriales</taxon>
        <taxon>Sphingobacteriaceae</taxon>
        <taxon>Mucilaginibacter</taxon>
    </lineage>
</organism>
<evidence type="ECO:0000256" key="1">
    <source>
        <dbReference type="SAM" id="SignalP"/>
    </source>
</evidence>
<dbReference type="Proteomes" id="UP000245678">
    <property type="component" value="Unassembled WGS sequence"/>
</dbReference>
<dbReference type="EMBL" id="QGHA01000002">
    <property type="protein sequence ID" value="PWK79331.1"/>
    <property type="molecule type" value="Genomic_DNA"/>
</dbReference>
<evidence type="ECO:0008006" key="4">
    <source>
        <dbReference type="Google" id="ProtNLM"/>
    </source>
</evidence>
<name>A0A316HGZ4_9SPHI</name>
<keyword evidence="1" id="KW-0732">Signal</keyword>